<dbReference type="AlphaFoldDB" id="A0A8A1LUY9"/>
<dbReference type="Proteomes" id="UP000663419">
    <property type="component" value="Chromosome 6"/>
</dbReference>
<gene>
    <name evidence="1" type="ORF">I7I53_12274</name>
</gene>
<protein>
    <submittedName>
        <fullName evidence="1">Uncharacterized protein</fullName>
    </submittedName>
</protein>
<sequence>MLMMMHCGHGICRRSPTISCINLIPSASYTSQDVSIIHLRINKINGRLIFERPWNFHGTPISSGQPLSNPFFLHSAPTTLLPTPAHETTSQASISDQLQRNCARHVRMQYTTPPP</sequence>
<accession>A0A8A1LUY9</accession>
<dbReference type="EMBL" id="CP069107">
    <property type="protein sequence ID" value="QSS57936.1"/>
    <property type="molecule type" value="Genomic_DNA"/>
</dbReference>
<proteinExistence type="predicted"/>
<organism evidence="1 2">
    <name type="scientific">Ajellomyces capsulatus (strain H88)</name>
    <name type="common">Darling's disease fungus</name>
    <name type="synonym">Histoplasma capsulatum</name>
    <dbReference type="NCBI Taxonomy" id="544711"/>
    <lineage>
        <taxon>Eukaryota</taxon>
        <taxon>Fungi</taxon>
        <taxon>Dikarya</taxon>
        <taxon>Ascomycota</taxon>
        <taxon>Pezizomycotina</taxon>
        <taxon>Eurotiomycetes</taxon>
        <taxon>Eurotiomycetidae</taxon>
        <taxon>Onygenales</taxon>
        <taxon>Ajellomycetaceae</taxon>
        <taxon>Histoplasma</taxon>
    </lineage>
</organism>
<evidence type="ECO:0000313" key="1">
    <source>
        <dbReference type="EMBL" id="QSS57936.1"/>
    </source>
</evidence>
<name>A0A8A1LUY9_AJEC8</name>
<reference evidence="1" key="1">
    <citation type="submission" date="2021-01" db="EMBL/GenBank/DDBJ databases">
        <title>Chromosome-level genome assembly of a human fungal pathogen reveals clustering of transcriptionally co-regulated genes.</title>
        <authorList>
            <person name="Voorhies M."/>
            <person name="Cohen S."/>
            <person name="Shea T.P."/>
            <person name="Petrus S."/>
            <person name="Munoz J.F."/>
            <person name="Poplawski S."/>
            <person name="Goldman W.E."/>
            <person name="Michael T."/>
            <person name="Cuomo C.A."/>
            <person name="Sil A."/>
            <person name="Beyhan S."/>
        </authorList>
    </citation>
    <scope>NUCLEOTIDE SEQUENCE</scope>
    <source>
        <strain evidence="1">H88</strain>
    </source>
</reference>
<evidence type="ECO:0000313" key="2">
    <source>
        <dbReference type="Proteomes" id="UP000663419"/>
    </source>
</evidence>
<dbReference type="VEuPathDB" id="FungiDB:I7I53_12274"/>